<sequence length="150" mass="16357">MKNLKEQLYKMCIDYVQAKINEAKQGIDDAQYAAAEESKSSAGDKYETAREMMQQETDRYQLQLNEANKLMVALSKVNYNSEYTSADAGSVVTTNNGNFFVAISAGSFTVAGLAFFVVSPQSPIGIKLAGKKAGDAFELNGRAYQIQQVG</sequence>
<keyword evidence="1" id="KW-1133">Transmembrane helix</keyword>
<keyword evidence="3" id="KW-1185">Reference proteome</keyword>
<dbReference type="AlphaFoldDB" id="A0A5B8V367"/>
<name>A0A5B8V367_9SPHI</name>
<feature type="transmembrane region" description="Helical" evidence="1">
    <location>
        <begin position="99"/>
        <end position="118"/>
    </location>
</feature>
<reference evidence="2 3" key="1">
    <citation type="journal article" date="2017" name="Curr. Microbiol.">
        <title>Mucilaginibacter ginsenosidivorans sp. nov., Isolated from Soil of Ginseng Field.</title>
        <authorList>
            <person name="Kim M.M."/>
            <person name="Siddiqi M.Z."/>
            <person name="Im W.T."/>
        </authorList>
    </citation>
    <scope>NUCLEOTIDE SEQUENCE [LARGE SCALE GENOMIC DNA]</scope>
    <source>
        <strain evidence="2 3">Gsoil 3017</strain>
    </source>
</reference>
<gene>
    <name evidence="2" type="ORF">FRZ54_05955</name>
</gene>
<evidence type="ECO:0000256" key="1">
    <source>
        <dbReference type="SAM" id="Phobius"/>
    </source>
</evidence>
<protein>
    <submittedName>
        <fullName evidence="2">3-oxoacyl-ACP synthase</fullName>
    </submittedName>
</protein>
<dbReference type="EMBL" id="CP042436">
    <property type="protein sequence ID" value="QEC65608.1"/>
    <property type="molecule type" value="Genomic_DNA"/>
</dbReference>
<organism evidence="2 3">
    <name type="scientific">Mucilaginibacter ginsenosidivorans</name>
    <dbReference type="NCBI Taxonomy" id="398053"/>
    <lineage>
        <taxon>Bacteria</taxon>
        <taxon>Pseudomonadati</taxon>
        <taxon>Bacteroidota</taxon>
        <taxon>Sphingobacteriia</taxon>
        <taxon>Sphingobacteriales</taxon>
        <taxon>Sphingobacteriaceae</taxon>
        <taxon>Mucilaginibacter</taxon>
    </lineage>
</organism>
<dbReference type="KEGG" id="mgin:FRZ54_05955"/>
<proteinExistence type="predicted"/>
<keyword evidence="1" id="KW-0472">Membrane</keyword>
<evidence type="ECO:0000313" key="2">
    <source>
        <dbReference type="EMBL" id="QEC65608.1"/>
    </source>
</evidence>
<dbReference type="Proteomes" id="UP000321479">
    <property type="component" value="Chromosome"/>
</dbReference>
<evidence type="ECO:0000313" key="3">
    <source>
        <dbReference type="Proteomes" id="UP000321479"/>
    </source>
</evidence>
<accession>A0A5B8V367</accession>
<dbReference type="OrthoDB" id="667380at2"/>
<keyword evidence="1" id="KW-0812">Transmembrane</keyword>